<dbReference type="EMBL" id="LKLP01000088">
    <property type="protein sequence ID" value="KSU07561.1"/>
    <property type="molecule type" value="Genomic_DNA"/>
</dbReference>
<protein>
    <submittedName>
        <fullName evidence="8">Drug resistance transporter EmrB/QacA family</fullName>
    </submittedName>
</protein>
<gene>
    <name evidence="8" type="ORF">LMG8520_1852</name>
</gene>
<feature type="transmembrane region" description="Helical" evidence="6">
    <location>
        <begin position="43"/>
        <end position="62"/>
    </location>
</feature>
<dbReference type="SUPFAM" id="SSF103473">
    <property type="entry name" value="MFS general substrate transporter"/>
    <property type="match status" value="1"/>
</dbReference>
<dbReference type="PATRIC" id="fig|1360.106.peg.2067"/>
<reference evidence="9" key="1">
    <citation type="submission" date="2015-10" db="EMBL/GenBank/DDBJ databases">
        <title>Draft Genome Sequences of 11 Lactococcus lactis subspecies cremoris strains.</title>
        <authorList>
            <person name="Wels M."/>
            <person name="Backus L."/>
            <person name="Boekhorst J."/>
            <person name="Dijkstra A."/>
            <person name="Beerthuizen M."/>
            <person name="Kelly W."/>
            <person name="Siezen R."/>
            <person name="Bachmann H."/>
            <person name="Van Hijum S."/>
        </authorList>
    </citation>
    <scope>NUCLEOTIDE SEQUENCE [LARGE SCALE GENOMIC DNA]</scope>
    <source>
        <strain evidence="9">LMG8520</strain>
    </source>
</reference>
<evidence type="ECO:0000313" key="8">
    <source>
        <dbReference type="EMBL" id="KSU07561.1"/>
    </source>
</evidence>
<dbReference type="InterPro" id="IPR036259">
    <property type="entry name" value="MFS_trans_sf"/>
</dbReference>
<feature type="transmembrane region" description="Helical" evidence="6">
    <location>
        <begin position="290"/>
        <end position="315"/>
    </location>
</feature>
<accession>A0A0V8D2U8</accession>
<feature type="transmembrane region" description="Helical" evidence="6">
    <location>
        <begin position="160"/>
        <end position="180"/>
    </location>
</feature>
<dbReference type="CDD" id="cd17502">
    <property type="entry name" value="MFS_Azr1_MDR_like"/>
    <property type="match status" value="1"/>
</dbReference>
<comment type="subcellular location">
    <subcellularLocation>
        <location evidence="1">Cell membrane</location>
        <topology evidence="1">Multi-pass membrane protein</topology>
    </subcellularLocation>
</comment>
<feature type="transmembrane region" description="Helical" evidence="6">
    <location>
        <begin position="192"/>
        <end position="212"/>
    </location>
</feature>
<dbReference type="InterPro" id="IPR020846">
    <property type="entry name" value="MFS_dom"/>
</dbReference>
<dbReference type="Proteomes" id="UP000054230">
    <property type="component" value="Unassembled WGS sequence"/>
</dbReference>
<evidence type="ECO:0000256" key="4">
    <source>
        <dbReference type="ARBA" id="ARBA00022989"/>
    </source>
</evidence>
<organism evidence="8 9">
    <name type="scientific">Lactococcus lactis subsp. lactis</name>
    <name type="common">Streptococcus lactis</name>
    <dbReference type="NCBI Taxonomy" id="1360"/>
    <lineage>
        <taxon>Bacteria</taxon>
        <taxon>Bacillati</taxon>
        <taxon>Bacillota</taxon>
        <taxon>Bacilli</taxon>
        <taxon>Lactobacillales</taxon>
        <taxon>Streptococcaceae</taxon>
        <taxon>Lactococcus</taxon>
    </lineage>
</organism>
<feature type="transmembrane region" description="Helical" evidence="6">
    <location>
        <begin position="12"/>
        <end position="31"/>
    </location>
</feature>
<comment type="caution">
    <text evidence="8">The sequence shown here is derived from an EMBL/GenBank/DDBJ whole genome shotgun (WGS) entry which is preliminary data.</text>
</comment>
<keyword evidence="2" id="KW-0813">Transport</keyword>
<evidence type="ECO:0000256" key="1">
    <source>
        <dbReference type="ARBA" id="ARBA00004651"/>
    </source>
</evidence>
<dbReference type="GO" id="GO:0005886">
    <property type="term" value="C:plasma membrane"/>
    <property type="evidence" value="ECO:0007669"/>
    <property type="project" value="UniProtKB-SubCell"/>
</dbReference>
<evidence type="ECO:0000256" key="5">
    <source>
        <dbReference type="ARBA" id="ARBA00023136"/>
    </source>
</evidence>
<dbReference type="PANTHER" id="PTHR23501:SF191">
    <property type="entry name" value="VACUOLAR BASIC AMINO ACID TRANSPORTER 4"/>
    <property type="match status" value="1"/>
</dbReference>
<dbReference type="GO" id="GO:0022857">
    <property type="term" value="F:transmembrane transporter activity"/>
    <property type="evidence" value="ECO:0007669"/>
    <property type="project" value="InterPro"/>
</dbReference>
<dbReference type="Gene3D" id="1.20.1720.10">
    <property type="entry name" value="Multidrug resistance protein D"/>
    <property type="match status" value="1"/>
</dbReference>
<feature type="transmembrane region" description="Helical" evidence="6">
    <location>
        <begin position="218"/>
        <end position="241"/>
    </location>
</feature>
<feature type="transmembrane region" description="Helical" evidence="6">
    <location>
        <begin position="458"/>
        <end position="478"/>
    </location>
</feature>
<feature type="transmembrane region" description="Helical" evidence="6">
    <location>
        <begin position="132"/>
        <end position="154"/>
    </location>
</feature>
<evidence type="ECO:0000256" key="2">
    <source>
        <dbReference type="ARBA" id="ARBA00022448"/>
    </source>
</evidence>
<feature type="transmembrane region" description="Helical" evidence="6">
    <location>
        <begin position="384"/>
        <end position="411"/>
    </location>
</feature>
<keyword evidence="3 6" id="KW-0812">Transmembrane</keyword>
<feature type="transmembrane region" description="Helical" evidence="6">
    <location>
        <begin position="261"/>
        <end position="278"/>
    </location>
</feature>
<dbReference type="AlphaFoldDB" id="A0A0V8D2U8"/>
<feature type="transmembrane region" description="Helical" evidence="6">
    <location>
        <begin position="351"/>
        <end position="372"/>
    </location>
</feature>
<dbReference type="Gene3D" id="1.20.1250.20">
    <property type="entry name" value="MFS general substrate transporter like domains"/>
    <property type="match status" value="1"/>
</dbReference>
<feature type="transmembrane region" description="Helical" evidence="6">
    <location>
        <begin position="99"/>
        <end position="120"/>
    </location>
</feature>
<dbReference type="PANTHER" id="PTHR23501">
    <property type="entry name" value="MAJOR FACILITATOR SUPERFAMILY"/>
    <property type="match status" value="1"/>
</dbReference>
<dbReference type="Pfam" id="PF07690">
    <property type="entry name" value="MFS_1"/>
    <property type="match status" value="1"/>
</dbReference>
<sequence>MNKIQEKRSIRAFMLSNVMAGLEGSIVATALPAMMAELHGIKLMSWVVTIYMLLMAVSSPIWTKLAERFGYKQMFVLGTLLFTIGSLGEGLAINMLMVIVARALMGLGAGVMIQLPFVIYGMMYQADERRRVIGNTVAAYSFSTIAGPIVGGLIVTLLDWRWVFFINIPIGIYMAFIVWKNFDLKTDHTKKSIDFAGSASLSIAVIAIMLLFQMMGNAVINLPLLLTLLVVSFLFFIGFYFAEKRAVDPIVPLELFKNPSFIAKNVMFFMQYGFFGFYTNYLPTWGQGVMGATALVGGMVLIPSAIMLVIGTRNVNHLIQKVGEKKTIYIGFSIMVLGAIFLFSLPEPASIVMLFVATAILGTAFGIVNITLQVAVQESVAKHLIGAATAVNALLRTMGTTLVLSGLSIALNRTFTEATAHNPKLTTTLLNQISDAKALKNIPVNLIAPLRHTLFNGMHLLALISGLLLFIALFVNWLDPWKKGLEYEKNC</sequence>
<keyword evidence="4 6" id="KW-1133">Transmembrane helix</keyword>
<name>A0A0V8D2U8_LACLL</name>
<proteinExistence type="predicted"/>
<feature type="transmembrane region" description="Helical" evidence="6">
    <location>
        <begin position="74"/>
        <end position="93"/>
    </location>
</feature>
<dbReference type="InterPro" id="IPR011701">
    <property type="entry name" value="MFS"/>
</dbReference>
<dbReference type="PROSITE" id="PS50850">
    <property type="entry name" value="MFS"/>
    <property type="match status" value="1"/>
</dbReference>
<feature type="transmembrane region" description="Helical" evidence="6">
    <location>
        <begin position="327"/>
        <end position="345"/>
    </location>
</feature>
<evidence type="ECO:0000259" key="7">
    <source>
        <dbReference type="PROSITE" id="PS50850"/>
    </source>
</evidence>
<keyword evidence="5 6" id="KW-0472">Membrane</keyword>
<feature type="domain" description="Major facilitator superfamily (MFS) profile" evidence="7">
    <location>
        <begin position="9"/>
        <end position="483"/>
    </location>
</feature>
<evidence type="ECO:0000313" key="9">
    <source>
        <dbReference type="Proteomes" id="UP000054230"/>
    </source>
</evidence>
<evidence type="ECO:0000256" key="6">
    <source>
        <dbReference type="SAM" id="Phobius"/>
    </source>
</evidence>
<evidence type="ECO:0000256" key="3">
    <source>
        <dbReference type="ARBA" id="ARBA00022692"/>
    </source>
</evidence>